<dbReference type="AlphaFoldDB" id="A0AAN8KAT9"/>
<dbReference type="Gene3D" id="2.60.40.790">
    <property type="match status" value="1"/>
</dbReference>
<proteinExistence type="inferred from homology"/>
<dbReference type="SUPFAM" id="SSF49764">
    <property type="entry name" value="HSP20-like chaperones"/>
    <property type="match status" value="1"/>
</dbReference>
<dbReference type="PRINTS" id="PR00299">
    <property type="entry name" value="ACRYSTALLIN"/>
</dbReference>
<dbReference type="CDD" id="cd06526">
    <property type="entry name" value="metazoan_ACD"/>
    <property type="match status" value="1"/>
</dbReference>
<keyword evidence="7" id="KW-1185">Reference proteome</keyword>
<dbReference type="InterPro" id="IPR002068">
    <property type="entry name" value="A-crystallin/Hsp20_dom"/>
</dbReference>
<evidence type="ECO:0000259" key="5">
    <source>
        <dbReference type="PROSITE" id="PS01031"/>
    </source>
</evidence>
<dbReference type="GO" id="GO:0005634">
    <property type="term" value="C:nucleus"/>
    <property type="evidence" value="ECO:0007669"/>
    <property type="project" value="TreeGrafter"/>
</dbReference>
<evidence type="ECO:0000256" key="3">
    <source>
        <dbReference type="PROSITE-ProRule" id="PRU00285"/>
    </source>
</evidence>
<dbReference type="PANTHER" id="PTHR45640:SF26">
    <property type="entry name" value="RE23625P"/>
    <property type="match status" value="1"/>
</dbReference>
<dbReference type="PANTHER" id="PTHR45640">
    <property type="entry name" value="HEAT SHOCK PROTEIN HSP-12.2-RELATED"/>
    <property type="match status" value="1"/>
</dbReference>
<keyword evidence="2" id="KW-0479">Metal-binding</keyword>
<evidence type="ECO:0000256" key="1">
    <source>
        <dbReference type="PIRNR" id="PIRNR036514"/>
    </source>
</evidence>
<feature type="binding site" evidence="2">
    <location>
        <position position="114"/>
    </location>
    <ligand>
        <name>Zn(2+)</name>
        <dbReference type="ChEBI" id="CHEBI:29105"/>
        <label>1</label>
    </ligand>
</feature>
<gene>
    <name evidence="6" type="ORF">SNE40_000575</name>
</gene>
<protein>
    <recommendedName>
        <fullName evidence="5">SHSP domain-containing protein</fullName>
    </recommendedName>
</protein>
<feature type="binding site" evidence="2">
    <location>
        <position position="116"/>
    </location>
    <ligand>
        <name>Zn(2+)</name>
        <dbReference type="ChEBI" id="CHEBI:29105"/>
        <label>1</label>
    </ligand>
</feature>
<keyword evidence="2" id="KW-0862">Zinc</keyword>
<evidence type="ECO:0000256" key="4">
    <source>
        <dbReference type="RuleBase" id="RU003616"/>
    </source>
</evidence>
<comment type="similarity">
    <text evidence="1 3 4">Belongs to the small heat shock protein (HSP20) family.</text>
</comment>
<dbReference type="Pfam" id="PF00011">
    <property type="entry name" value="HSP20"/>
    <property type="match status" value="1"/>
</dbReference>
<dbReference type="GO" id="GO:0051082">
    <property type="term" value="F:unfolded protein binding"/>
    <property type="evidence" value="ECO:0007669"/>
    <property type="project" value="TreeGrafter"/>
</dbReference>
<reference evidence="6 7" key="1">
    <citation type="submission" date="2024-01" db="EMBL/GenBank/DDBJ databases">
        <title>The genome of the rayed Mediterranean limpet Patella caerulea (Linnaeus, 1758).</title>
        <authorList>
            <person name="Anh-Thu Weber A."/>
            <person name="Halstead-Nussloch G."/>
        </authorList>
    </citation>
    <scope>NUCLEOTIDE SEQUENCE [LARGE SCALE GENOMIC DNA]</scope>
    <source>
        <strain evidence="6">AATW-2023a</strain>
        <tissue evidence="6">Whole specimen</tissue>
    </source>
</reference>
<sequence>MALMRQIPLSWENPIWSRWDMETFDPQRQLRSLDGEMRRVSSDMNKMYHHVQSLCPIDHHPANWRMRENFNLDNPFMQDTDGRKFRLEFDLRQFRPEEIVVRTEGNKLEVHAKHEEKDENKSVHREYHRQYVLPKELSCDRLVSKLSRDGVLCIEAPLPLTDGRGDRLIPIMHN</sequence>
<evidence type="ECO:0000313" key="7">
    <source>
        <dbReference type="Proteomes" id="UP001347796"/>
    </source>
</evidence>
<dbReference type="Proteomes" id="UP001347796">
    <property type="component" value="Unassembled WGS sequence"/>
</dbReference>
<dbReference type="GO" id="GO:0042026">
    <property type="term" value="P:protein refolding"/>
    <property type="evidence" value="ECO:0007669"/>
    <property type="project" value="TreeGrafter"/>
</dbReference>
<name>A0AAN8KAT9_PATCE</name>
<accession>A0AAN8KAT9</accession>
<dbReference type="PIRSF" id="PIRSF036514">
    <property type="entry name" value="Sm_HSP_B1"/>
    <property type="match status" value="1"/>
</dbReference>
<dbReference type="GO" id="GO:0009408">
    <property type="term" value="P:response to heat"/>
    <property type="evidence" value="ECO:0007669"/>
    <property type="project" value="TreeGrafter"/>
</dbReference>
<evidence type="ECO:0000313" key="6">
    <source>
        <dbReference type="EMBL" id="KAK6195069.1"/>
    </source>
</evidence>
<comment type="caution">
    <text evidence="6">The sequence shown here is derived from an EMBL/GenBank/DDBJ whole genome shotgun (WGS) entry which is preliminary data.</text>
</comment>
<dbReference type="InterPro" id="IPR055269">
    <property type="entry name" value="Alpha-crystallin/HSP_16"/>
</dbReference>
<dbReference type="InterPro" id="IPR001436">
    <property type="entry name" value="Alpha-crystallin/sHSP_animal"/>
</dbReference>
<organism evidence="6 7">
    <name type="scientific">Patella caerulea</name>
    <name type="common">Rayed Mediterranean limpet</name>
    <dbReference type="NCBI Taxonomy" id="87958"/>
    <lineage>
        <taxon>Eukaryota</taxon>
        <taxon>Metazoa</taxon>
        <taxon>Spiralia</taxon>
        <taxon>Lophotrochozoa</taxon>
        <taxon>Mollusca</taxon>
        <taxon>Gastropoda</taxon>
        <taxon>Patellogastropoda</taxon>
        <taxon>Patelloidea</taxon>
        <taxon>Patellidae</taxon>
        <taxon>Patella</taxon>
    </lineage>
</organism>
<dbReference type="PROSITE" id="PS01031">
    <property type="entry name" value="SHSP"/>
    <property type="match status" value="1"/>
</dbReference>
<dbReference type="InterPro" id="IPR008978">
    <property type="entry name" value="HSP20-like_chaperone"/>
</dbReference>
<dbReference type="GO" id="GO:0005737">
    <property type="term" value="C:cytoplasm"/>
    <property type="evidence" value="ECO:0007669"/>
    <property type="project" value="TreeGrafter"/>
</dbReference>
<feature type="domain" description="SHSP" evidence="5">
    <location>
        <begin position="67"/>
        <end position="174"/>
    </location>
</feature>
<evidence type="ECO:0000256" key="2">
    <source>
        <dbReference type="PIRSR" id="PIRSR036514-1"/>
    </source>
</evidence>
<dbReference type="GO" id="GO:0046872">
    <property type="term" value="F:metal ion binding"/>
    <property type="evidence" value="ECO:0007669"/>
    <property type="project" value="UniProtKB-KW"/>
</dbReference>
<dbReference type="EMBL" id="JAZGQO010000001">
    <property type="protein sequence ID" value="KAK6195069.1"/>
    <property type="molecule type" value="Genomic_DNA"/>
</dbReference>